<keyword evidence="2" id="KW-0812">Transmembrane</keyword>
<accession>A0ABR9J2F0</accession>
<dbReference type="InterPro" id="IPR006747">
    <property type="entry name" value="DUF599"/>
</dbReference>
<dbReference type="Pfam" id="PF04654">
    <property type="entry name" value="DUF599"/>
    <property type="match status" value="1"/>
</dbReference>
<dbReference type="Proteomes" id="UP000620262">
    <property type="component" value="Unassembled WGS sequence"/>
</dbReference>
<feature type="region of interest" description="Disordered" evidence="1">
    <location>
        <begin position="234"/>
        <end position="256"/>
    </location>
</feature>
<feature type="transmembrane region" description="Helical" evidence="2">
    <location>
        <begin position="7"/>
        <end position="25"/>
    </location>
</feature>
<name>A0ABR9J2F0_RHIVS</name>
<keyword evidence="4" id="KW-1185">Reference proteome</keyword>
<dbReference type="PANTHER" id="PTHR31881">
    <property type="match status" value="1"/>
</dbReference>
<evidence type="ECO:0000256" key="1">
    <source>
        <dbReference type="SAM" id="MobiDB-lite"/>
    </source>
</evidence>
<feature type="transmembrane region" description="Helical" evidence="2">
    <location>
        <begin position="71"/>
        <end position="91"/>
    </location>
</feature>
<evidence type="ECO:0000313" key="4">
    <source>
        <dbReference type="Proteomes" id="UP000620262"/>
    </source>
</evidence>
<evidence type="ECO:0000256" key="2">
    <source>
        <dbReference type="SAM" id="Phobius"/>
    </source>
</evidence>
<feature type="transmembrane region" description="Helical" evidence="2">
    <location>
        <begin position="103"/>
        <end position="128"/>
    </location>
</feature>
<keyword evidence="2" id="KW-0472">Membrane</keyword>
<protein>
    <submittedName>
        <fullName evidence="3">Membrane protein</fullName>
    </submittedName>
</protein>
<gene>
    <name evidence="3" type="ORF">H4W29_006871</name>
</gene>
<dbReference type="PANTHER" id="PTHR31881:SF6">
    <property type="entry name" value="OS09G0494600 PROTEIN"/>
    <property type="match status" value="1"/>
</dbReference>
<feature type="transmembrane region" description="Helical" evidence="2">
    <location>
        <begin position="191"/>
        <end position="212"/>
    </location>
</feature>
<proteinExistence type="predicted"/>
<keyword evidence="2" id="KW-1133">Transmembrane helix</keyword>
<dbReference type="EMBL" id="JADBEC010000003">
    <property type="protein sequence ID" value="MBE1509624.1"/>
    <property type="molecule type" value="Genomic_DNA"/>
</dbReference>
<evidence type="ECO:0000313" key="3">
    <source>
        <dbReference type="EMBL" id="MBE1509624.1"/>
    </source>
</evidence>
<sequence length="256" mass="28783">MMTTADYIALAFFIFIWMGYSWLLHGQTFFGRTSLTHAMAERRREWIYNSLRRDLKMIDTQIMAGLQNGTAFFASTSIFAIGSCFALLGATEKVDAVFADLPFVFHSGHAVFEMKIGGLAALFGYAFFKFGWAYRLFNYCTILFGGIPMVHDTEKDIIAAERAAERVIRMNVIAGSHFNEGLRAIFLSIGYLGWFINPYVFMGTTSIVVFVLTRRQFFSEARLAIMDANPPPNLHLSPVQRNKPSASDGDELSEGL</sequence>
<organism evidence="3 4">
    <name type="scientific">Rhizobium viscosum</name>
    <name type="common">Arthrobacter viscosus</name>
    <dbReference type="NCBI Taxonomy" id="1673"/>
    <lineage>
        <taxon>Bacteria</taxon>
        <taxon>Pseudomonadati</taxon>
        <taxon>Pseudomonadota</taxon>
        <taxon>Alphaproteobacteria</taxon>
        <taxon>Hyphomicrobiales</taxon>
        <taxon>Rhizobiaceae</taxon>
        <taxon>Rhizobium/Agrobacterium group</taxon>
        <taxon>Rhizobium</taxon>
    </lineage>
</organism>
<reference evidence="3 4" key="1">
    <citation type="submission" date="2020-10" db="EMBL/GenBank/DDBJ databases">
        <title>Sequencing the genomes of 1000 actinobacteria strains.</title>
        <authorList>
            <person name="Klenk H.-P."/>
        </authorList>
    </citation>
    <scope>NUCLEOTIDE SEQUENCE [LARGE SCALE GENOMIC DNA]</scope>
    <source>
        <strain evidence="3 4">DSM 7307</strain>
    </source>
</reference>
<comment type="caution">
    <text evidence="3">The sequence shown here is derived from an EMBL/GenBank/DDBJ whole genome shotgun (WGS) entry which is preliminary data.</text>
</comment>